<dbReference type="Pfam" id="PF18545">
    <property type="entry name" value="HalOD1"/>
    <property type="match status" value="1"/>
</dbReference>
<reference evidence="4" key="1">
    <citation type="submission" date="2016-10" db="EMBL/GenBank/DDBJ databases">
        <authorList>
            <person name="Varghese N."/>
            <person name="Submissions S."/>
        </authorList>
    </citation>
    <scope>NUCLEOTIDE SEQUENCE [LARGE SCALE GENOMIC DNA]</scope>
    <source>
        <strain evidence="4">CGMCC 1.7736</strain>
    </source>
</reference>
<dbReference type="AlphaFoldDB" id="A0A1I6G852"/>
<feature type="domain" description="Halobacterial output" evidence="2">
    <location>
        <begin position="32"/>
        <end position="101"/>
    </location>
</feature>
<name>A0A1I6G852_9EURY</name>
<evidence type="ECO:0000313" key="4">
    <source>
        <dbReference type="Proteomes" id="UP000198531"/>
    </source>
</evidence>
<keyword evidence="4" id="KW-1185">Reference proteome</keyword>
<sequence length="102" mass="10853">MSSNETLADGSDRVGFDPATETHHNQHDWNDSSHLSLTVVRTVSAVAGRRPLDMDPLYGAIDPDALDSLLSEAPPGCAEISFTYEGHTVAVTSGGEVVVEEE</sequence>
<dbReference type="OrthoDB" id="221929at2157"/>
<dbReference type="EMBL" id="FOYT01000001">
    <property type="protein sequence ID" value="SFR38383.1"/>
    <property type="molecule type" value="Genomic_DNA"/>
</dbReference>
<accession>A0A1I6G852</accession>
<feature type="region of interest" description="Disordered" evidence="1">
    <location>
        <begin position="1"/>
        <end position="33"/>
    </location>
</feature>
<feature type="compositionally biased region" description="Basic and acidic residues" evidence="1">
    <location>
        <begin position="10"/>
        <end position="31"/>
    </location>
</feature>
<evidence type="ECO:0000259" key="2">
    <source>
        <dbReference type="Pfam" id="PF18545"/>
    </source>
</evidence>
<protein>
    <recommendedName>
        <fullName evidence="2">Halobacterial output domain-containing protein</fullName>
    </recommendedName>
</protein>
<dbReference type="RefSeq" id="WP_089804661.1">
    <property type="nucleotide sequence ID" value="NZ_FOYT01000001.1"/>
</dbReference>
<proteinExistence type="predicted"/>
<dbReference type="Proteomes" id="UP000198531">
    <property type="component" value="Unassembled WGS sequence"/>
</dbReference>
<gene>
    <name evidence="3" type="ORF">SAMN04487947_0717</name>
</gene>
<evidence type="ECO:0000313" key="3">
    <source>
        <dbReference type="EMBL" id="SFR38383.1"/>
    </source>
</evidence>
<evidence type="ECO:0000256" key="1">
    <source>
        <dbReference type="SAM" id="MobiDB-lite"/>
    </source>
</evidence>
<dbReference type="InterPro" id="IPR040624">
    <property type="entry name" value="HalOD1"/>
</dbReference>
<organism evidence="3 4">
    <name type="scientific">Halogeometricum rufum</name>
    <dbReference type="NCBI Taxonomy" id="553469"/>
    <lineage>
        <taxon>Archaea</taxon>
        <taxon>Methanobacteriati</taxon>
        <taxon>Methanobacteriota</taxon>
        <taxon>Stenosarchaea group</taxon>
        <taxon>Halobacteria</taxon>
        <taxon>Halobacteriales</taxon>
        <taxon>Haloferacaceae</taxon>
        <taxon>Halogeometricum</taxon>
    </lineage>
</organism>